<keyword evidence="3 5" id="KW-0472">Membrane</keyword>
<keyword evidence="2" id="KW-0732">Signal</keyword>
<dbReference type="InterPro" id="IPR037873">
    <property type="entry name" value="BamE-like"/>
</dbReference>
<name>A0A494X9R2_9BURK</name>
<reference evidence="7 8" key="1">
    <citation type="submission" date="2018-10" db="EMBL/GenBank/DDBJ databases">
        <title>Paraburkholderia sp. 7MK8-2, isolated from soil.</title>
        <authorList>
            <person name="Gao Z.-H."/>
            <person name="Qiu L.-H."/>
        </authorList>
    </citation>
    <scope>NUCLEOTIDE SEQUENCE [LARGE SCALE GENOMIC DNA]</scope>
    <source>
        <strain evidence="7 8">7MK8-2</strain>
    </source>
</reference>
<proteinExistence type="predicted"/>
<gene>
    <name evidence="7" type="ORF">D7S89_16140</name>
</gene>
<dbReference type="PRINTS" id="PR01021">
    <property type="entry name" value="OMPADOMAIN"/>
</dbReference>
<evidence type="ECO:0000313" key="8">
    <source>
        <dbReference type="Proteomes" id="UP000280434"/>
    </source>
</evidence>
<evidence type="ECO:0000259" key="6">
    <source>
        <dbReference type="PROSITE" id="PS51123"/>
    </source>
</evidence>
<dbReference type="Pfam" id="PF00691">
    <property type="entry name" value="OmpA"/>
    <property type="match status" value="1"/>
</dbReference>
<evidence type="ECO:0000256" key="3">
    <source>
        <dbReference type="ARBA" id="ARBA00023136"/>
    </source>
</evidence>
<dbReference type="Gene3D" id="3.30.1330.60">
    <property type="entry name" value="OmpA-like domain"/>
    <property type="match status" value="1"/>
</dbReference>
<evidence type="ECO:0000256" key="2">
    <source>
        <dbReference type="ARBA" id="ARBA00022729"/>
    </source>
</evidence>
<feature type="domain" description="OmpA-like" evidence="6">
    <location>
        <begin position="127"/>
        <end position="255"/>
    </location>
</feature>
<dbReference type="InterPro" id="IPR050330">
    <property type="entry name" value="Bact_OuterMem_StrucFunc"/>
</dbReference>
<evidence type="ECO:0000256" key="4">
    <source>
        <dbReference type="ARBA" id="ARBA00023237"/>
    </source>
</evidence>
<dbReference type="InterPro" id="IPR036737">
    <property type="entry name" value="OmpA-like_sf"/>
</dbReference>
<dbReference type="InterPro" id="IPR007450">
    <property type="entry name" value="BamE_dom"/>
</dbReference>
<evidence type="ECO:0000313" key="7">
    <source>
        <dbReference type="EMBL" id="RKP46882.1"/>
    </source>
</evidence>
<dbReference type="Pfam" id="PF04355">
    <property type="entry name" value="BamE"/>
    <property type="match status" value="1"/>
</dbReference>
<organism evidence="7 8">
    <name type="scientific">Trinickia fusca</name>
    <dbReference type="NCBI Taxonomy" id="2419777"/>
    <lineage>
        <taxon>Bacteria</taxon>
        <taxon>Pseudomonadati</taxon>
        <taxon>Pseudomonadota</taxon>
        <taxon>Betaproteobacteria</taxon>
        <taxon>Burkholderiales</taxon>
        <taxon>Burkholderiaceae</taxon>
        <taxon>Trinickia</taxon>
    </lineage>
</organism>
<dbReference type="PANTHER" id="PTHR30329">
    <property type="entry name" value="STATOR ELEMENT OF FLAGELLAR MOTOR COMPLEX"/>
    <property type="match status" value="1"/>
</dbReference>
<evidence type="ECO:0000256" key="1">
    <source>
        <dbReference type="ARBA" id="ARBA00004442"/>
    </source>
</evidence>
<dbReference type="GO" id="GO:0009279">
    <property type="term" value="C:cell outer membrane"/>
    <property type="evidence" value="ECO:0007669"/>
    <property type="project" value="UniProtKB-SubCell"/>
</dbReference>
<dbReference type="PANTHER" id="PTHR30329:SF21">
    <property type="entry name" value="LIPOPROTEIN YIAD-RELATED"/>
    <property type="match status" value="1"/>
</dbReference>
<protein>
    <submittedName>
        <fullName evidence="7">OmpA family protein</fullName>
    </submittedName>
</protein>
<comment type="caution">
    <text evidence="7">The sequence shown here is derived from an EMBL/GenBank/DDBJ whole genome shotgun (WGS) entry which is preliminary data.</text>
</comment>
<dbReference type="SUPFAM" id="SSF103088">
    <property type="entry name" value="OmpA-like"/>
    <property type="match status" value="1"/>
</dbReference>
<sequence>MFVYDRGIDFPSVDKARYPAGAPVDPSTFKKLFLGVGKDQVQDALGEHHFDNEDFTGWHRWDYVFKLADADHAERLCQYQVQFFGGQAYRGFWSSPECRDIAARAAGSSGLGIVTASSCAPADVPAPLPPKLELPADALFEFDKGNFDSILPAGRKQLNELASALKGRIGDIAKLTVVGYTDRLGSDDHNHRLSDERANAVREYLIDRGIPASKVTSYGRGAADPIVVCDDQNQGDLIRCLRRNRRVEIHIDQNSSK</sequence>
<dbReference type="CDD" id="cd07185">
    <property type="entry name" value="OmpA_C-like"/>
    <property type="match status" value="1"/>
</dbReference>
<dbReference type="Gene3D" id="3.30.1450.10">
    <property type="match status" value="1"/>
</dbReference>
<dbReference type="OrthoDB" id="9782229at2"/>
<accession>A0A494X9R2</accession>
<dbReference type="PROSITE" id="PS51123">
    <property type="entry name" value="OMPA_2"/>
    <property type="match status" value="1"/>
</dbReference>
<evidence type="ECO:0000256" key="5">
    <source>
        <dbReference type="PROSITE-ProRule" id="PRU00473"/>
    </source>
</evidence>
<dbReference type="Proteomes" id="UP000280434">
    <property type="component" value="Unassembled WGS sequence"/>
</dbReference>
<dbReference type="EMBL" id="RBZV01000006">
    <property type="protein sequence ID" value="RKP46882.1"/>
    <property type="molecule type" value="Genomic_DNA"/>
</dbReference>
<dbReference type="AlphaFoldDB" id="A0A494X9R2"/>
<comment type="subcellular location">
    <subcellularLocation>
        <location evidence="1">Cell outer membrane</location>
    </subcellularLocation>
</comment>
<dbReference type="InterPro" id="IPR006665">
    <property type="entry name" value="OmpA-like"/>
</dbReference>
<dbReference type="InterPro" id="IPR006664">
    <property type="entry name" value="OMP_bac"/>
</dbReference>
<keyword evidence="8" id="KW-1185">Reference proteome</keyword>
<keyword evidence="4" id="KW-0998">Cell outer membrane</keyword>